<reference evidence="1 2" key="1">
    <citation type="submission" date="2023-07" db="EMBL/GenBank/DDBJ databases">
        <title>Sequencing the genomes of 1000 actinobacteria strains.</title>
        <authorList>
            <person name="Klenk H.-P."/>
        </authorList>
    </citation>
    <scope>NUCLEOTIDE SEQUENCE [LARGE SCALE GENOMIC DNA]</scope>
    <source>
        <strain evidence="1 2">DSM 44710</strain>
    </source>
</reference>
<protein>
    <recommendedName>
        <fullName evidence="3">DUF4360 domain-containing protein</fullName>
    </recommendedName>
</protein>
<organism evidence="1 2">
    <name type="scientific">Catenuloplanes nepalensis</name>
    <dbReference type="NCBI Taxonomy" id="587533"/>
    <lineage>
        <taxon>Bacteria</taxon>
        <taxon>Bacillati</taxon>
        <taxon>Actinomycetota</taxon>
        <taxon>Actinomycetes</taxon>
        <taxon>Micromonosporales</taxon>
        <taxon>Micromonosporaceae</taxon>
        <taxon>Catenuloplanes</taxon>
    </lineage>
</organism>
<dbReference type="PANTHER" id="PTHR38847">
    <property type="match status" value="1"/>
</dbReference>
<accession>A0ABT9N0K8</accession>
<gene>
    <name evidence="1" type="ORF">J2S43_005744</name>
</gene>
<keyword evidence="2" id="KW-1185">Reference proteome</keyword>
<evidence type="ECO:0008006" key="3">
    <source>
        <dbReference type="Google" id="ProtNLM"/>
    </source>
</evidence>
<comment type="caution">
    <text evidence="1">The sequence shown here is derived from an EMBL/GenBank/DDBJ whole genome shotgun (WGS) entry which is preliminary data.</text>
</comment>
<name>A0ABT9N0K8_9ACTN</name>
<evidence type="ECO:0000313" key="1">
    <source>
        <dbReference type="EMBL" id="MDP9797232.1"/>
    </source>
</evidence>
<proteinExistence type="predicted"/>
<evidence type="ECO:0000313" key="2">
    <source>
        <dbReference type="Proteomes" id="UP001240984"/>
    </source>
</evidence>
<dbReference type="Proteomes" id="UP001240984">
    <property type="component" value="Unassembled WGS sequence"/>
</dbReference>
<dbReference type="InterPro" id="IPR025649">
    <property type="entry name" value="DUF4360"/>
</dbReference>
<dbReference type="EMBL" id="JAUSRA010000001">
    <property type="protein sequence ID" value="MDP9797232.1"/>
    <property type="molecule type" value="Genomic_DNA"/>
</dbReference>
<dbReference type="PANTHER" id="PTHR38847:SF1">
    <property type="entry name" value="PSEUDOURIDINE SYNTHASE RSUA_RLUA-LIKE DOMAIN-CONTAINING PROTEIN"/>
    <property type="match status" value="1"/>
</dbReference>
<sequence length="210" mass="21816">MLTNVAAVGATALMMLGGSAVDGQVAHAAPLLPGPVSVSVVSTAGSGCPAAQASVTSVGQDGFTLRLPSFTARTGNSAKITERRRNCQVGVTVTGPVGWTYTLSKADYRGRAQLAKGAVGTMHAAYYFAGLSDTTRYTRTLTGPRTTAWQASDSTEIRKLGWAPCGTPRSLNINTEVRVKPGPVRNSTSLMTLGSGGNTSASYRLSWKKC</sequence>
<dbReference type="RefSeq" id="WP_306834409.1">
    <property type="nucleotide sequence ID" value="NZ_JAUSRA010000001.1"/>
</dbReference>
<dbReference type="Pfam" id="PF14273">
    <property type="entry name" value="DUF4360"/>
    <property type="match status" value="1"/>
</dbReference>